<gene>
    <name evidence="2" type="ORF">FSP39_022258</name>
</gene>
<reference evidence="2" key="1">
    <citation type="submission" date="2019-08" db="EMBL/GenBank/DDBJ databases">
        <title>The improved chromosome-level genome for the pearl oyster Pinctada fucata martensii using PacBio sequencing and Hi-C.</title>
        <authorList>
            <person name="Zheng Z."/>
        </authorList>
    </citation>
    <scope>NUCLEOTIDE SEQUENCE</scope>
    <source>
        <strain evidence="2">ZZ-2019</strain>
        <tissue evidence="2">Adductor muscle</tissue>
    </source>
</reference>
<evidence type="ECO:0000313" key="2">
    <source>
        <dbReference type="EMBL" id="KAK3084975.1"/>
    </source>
</evidence>
<feature type="compositionally biased region" description="Polar residues" evidence="1">
    <location>
        <begin position="63"/>
        <end position="73"/>
    </location>
</feature>
<comment type="caution">
    <text evidence="2">The sequence shown here is derived from an EMBL/GenBank/DDBJ whole genome shotgun (WGS) entry which is preliminary data.</text>
</comment>
<dbReference type="AlphaFoldDB" id="A0AA88XPC2"/>
<dbReference type="Proteomes" id="UP001186944">
    <property type="component" value="Unassembled WGS sequence"/>
</dbReference>
<protein>
    <submittedName>
        <fullName evidence="2">Uncharacterized protein</fullName>
    </submittedName>
</protein>
<proteinExistence type="predicted"/>
<evidence type="ECO:0000313" key="3">
    <source>
        <dbReference type="Proteomes" id="UP001186944"/>
    </source>
</evidence>
<evidence type="ECO:0000256" key="1">
    <source>
        <dbReference type="SAM" id="MobiDB-lite"/>
    </source>
</evidence>
<sequence length="86" mass="9575">MDECILVNDVEKRTYRKLRRYDTPPPFTTAPLTTTPSPPPFSTRTPPPPPTTKGPGKPHYMDSGTTHMSHSTRSPPPFDVYHNGLG</sequence>
<name>A0AA88XPC2_PINIB</name>
<accession>A0AA88XPC2</accession>
<keyword evidence="3" id="KW-1185">Reference proteome</keyword>
<organism evidence="2 3">
    <name type="scientific">Pinctada imbricata</name>
    <name type="common">Atlantic pearl-oyster</name>
    <name type="synonym">Pinctada martensii</name>
    <dbReference type="NCBI Taxonomy" id="66713"/>
    <lineage>
        <taxon>Eukaryota</taxon>
        <taxon>Metazoa</taxon>
        <taxon>Spiralia</taxon>
        <taxon>Lophotrochozoa</taxon>
        <taxon>Mollusca</taxon>
        <taxon>Bivalvia</taxon>
        <taxon>Autobranchia</taxon>
        <taxon>Pteriomorphia</taxon>
        <taxon>Pterioida</taxon>
        <taxon>Pterioidea</taxon>
        <taxon>Pteriidae</taxon>
        <taxon>Pinctada</taxon>
    </lineage>
</organism>
<feature type="compositionally biased region" description="Pro residues" evidence="1">
    <location>
        <begin position="36"/>
        <end position="52"/>
    </location>
</feature>
<dbReference type="EMBL" id="VSWD01000013">
    <property type="protein sequence ID" value="KAK3084975.1"/>
    <property type="molecule type" value="Genomic_DNA"/>
</dbReference>
<feature type="region of interest" description="Disordered" evidence="1">
    <location>
        <begin position="16"/>
        <end position="86"/>
    </location>
</feature>